<dbReference type="PANTHER" id="PTHR10540">
    <property type="entry name" value="EUKARYOTIC TRANSLATION INITIATION FACTOR 3 SUBUNIT F-RELATED"/>
    <property type="match status" value="1"/>
</dbReference>
<proteinExistence type="inferred from homology"/>
<dbReference type="InterPro" id="IPR024969">
    <property type="entry name" value="EIF3F/CSN6-like_C"/>
</dbReference>
<dbReference type="OrthoDB" id="10256771at2759"/>
<gene>
    <name evidence="5" type="ORF">OSTLU_41064</name>
</gene>
<protein>
    <recommendedName>
        <fullName evidence="4">MPN domain-containing protein</fullName>
    </recommendedName>
</protein>
<dbReference type="HOGENOM" id="CLU_027018_3_0_1"/>
<name>A4RZB8_OSTLU</name>
<evidence type="ECO:0000256" key="2">
    <source>
        <dbReference type="ARBA" id="ARBA00022942"/>
    </source>
</evidence>
<keyword evidence="2" id="KW-0647">Proteasome</keyword>
<evidence type="ECO:0000313" key="5">
    <source>
        <dbReference type="EMBL" id="ABO96840.1"/>
    </source>
</evidence>
<dbReference type="STRING" id="436017.A4RZB8"/>
<dbReference type="SMART" id="SM00232">
    <property type="entry name" value="JAB_MPN"/>
    <property type="match status" value="1"/>
</dbReference>
<evidence type="ECO:0000256" key="3">
    <source>
        <dbReference type="SAM" id="MobiDB-lite"/>
    </source>
</evidence>
<organism evidence="5 6">
    <name type="scientific">Ostreococcus lucimarinus (strain CCE9901)</name>
    <dbReference type="NCBI Taxonomy" id="436017"/>
    <lineage>
        <taxon>Eukaryota</taxon>
        <taxon>Viridiplantae</taxon>
        <taxon>Chlorophyta</taxon>
        <taxon>Mamiellophyceae</taxon>
        <taxon>Mamiellales</taxon>
        <taxon>Bathycoccaceae</taxon>
        <taxon>Ostreococcus</taxon>
    </lineage>
</organism>
<dbReference type="Pfam" id="PF13012">
    <property type="entry name" value="MitMem_reg"/>
    <property type="match status" value="1"/>
</dbReference>
<sequence length="332" mass="36748">MSTPAPSDGATAVAPRAAPASASEVVVHPLVLLSVVDHFRRCDENKRVVGVLLGEQRKGRLDVTSSFAVPFEEDDGDNGIWFLDHSYLENMYRMSKKISAKEKIVGWYSTGPKLRESDIDIHELFYAYTPEPVLVIVDVRAENANIPTSAFAAQIEVKEDGTEKQQKTFVHVPNSIEAFEAEEIGVEHLLRDVKDNTVSTLSTKVSEKVQSLRGLKARLEEIKSYMDKVVDGSLPMNHEIMGHLQDAFNLLPNLNLEDYVKGFNVSTNDAMLVVYLSSLIRSVIALHDLINNKATNKERERALDAPGASDAEKDTDKENEKPKDSGKADAAK</sequence>
<dbReference type="GeneID" id="5002513"/>
<dbReference type="EMBL" id="CP000586">
    <property type="protein sequence ID" value="ABO96840.1"/>
    <property type="molecule type" value="Genomic_DNA"/>
</dbReference>
<dbReference type="RefSeq" id="XP_001418547.1">
    <property type="nucleotide sequence ID" value="XM_001418510.1"/>
</dbReference>
<dbReference type="GO" id="GO:0043161">
    <property type="term" value="P:proteasome-mediated ubiquitin-dependent protein catabolic process"/>
    <property type="evidence" value="ECO:0007669"/>
    <property type="project" value="TreeGrafter"/>
</dbReference>
<dbReference type="InterPro" id="IPR037518">
    <property type="entry name" value="MPN"/>
</dbReference>
<evidence type="ECO:0000259" key="4">
    <source>
        <dbReference type="PROSITE" id="PS50249"/>
    </source>
</evidence>
<dbReference type="GO" id="GO:0005838">
    <property type="term" value="C:proteasome regulatory particle"/>
    <property type="evidence" value="ECO:0007669"/>
    <property type="project" value="InterPro"/>
</dbReference>
<dbReference type="Pfam" id="PF01398">
    <property type="entry name" value="JAB"/>
    <property type="match status" value="1"/>
</dbReference>
<evidence type="ECO:0000313" key="6">
    <source>
        <dbReference type="Proteomes" id="UP000001568"/>
    </source>
</evidence>
<dbReference type="InterPro" id="IPR033858">
    <property type="entry name" value="MPN_RPN7_8"/>
</dbReference>
<dbReference type="KEGG" id="olu:OSTLU_41064"/>
<reference evidence="5 6" key="1">
    <citation type="journal article" date="2007" name="Proc. Natl. Acad. Sci. U.S.A.">
        <title>The tiny eukaryote Ostreococcus provides genomic insights into the paradox of plankton speciation.</title>
        <authorList>
            <person name="Palenik B."/>
            <person name="Grimwood J."/>
            <person name="Aerts A."/>
            <person name="Rouze P."/>
            <person name="Salamov A."/>
            <person name="Putnam N."/>
            <person name="Dupont C."/>
            <person name="Jorgensen R."/>
            <person name="Derelle E."/>
            <person name="Rombauts S."/>
            <person name="Zhou K."/>
            <person name="Otillar R."/>
            <person name="Merchant S.S."/>
            <person name="Podell S."/>
            <person name="Gaasterland T."/>
            <person name="Napoli C."/>
            <person name="Gendler K."/>
            <person name="Manuell A."/>
            <person name="Tai V."/>
            <person name="Vallon O."/>
            <person name="Piganeau G."/>
            <person name="Jancek S."/>
            <person name="Heijde M."/>
            <person name="Jabbari K."/>
            <person name="Bowler C."/>
            <person name="Lohr M."/>
            <person name="Robbens S."/>
            <person name="Werner G."/>
            <person name="Dubchak I."/>
            <person name="Pazour G.J."/>
            <person name="Ren Q."/>
            <person name="Paulsen I."/>
            <person name="Delwiche C."/>
            <person name="Schmutz J."/>
            <person name="Rokhsar D."/>
            <person name="Van de Peer Y."/>
            <person name="Moreau H."/>
            <person name="Grigoriev I.V."/>
        </authorList>
    </citation>
    <scope>NUCLEOTIDE SEQUENCE [LARGE SCALE GENOMIC DNA]</scope>
    <source>
        <strain evidence="5 6">CCE9901</strain>
    </source>
</reference>
<comment type="similarity">
    <text evidence="1">Belongs to the peptidase M67A family.</text>
</comment>
<dbReference type="AlphaFoldDB" id="A4RZB8"/>
<dbReference type="OMA" id="HAMSIKT"/>
<dbReference type="GO" id="GO:0008237">
    <property type="term" value="F:metallopeptidase activity"/>
    <property type="evidence" value="ECO:0007669"/>
    <property type="project" value="InterPro"/>
</dbReference>
<dbReference type="InterPro" id="IPR000555">
    <property type="entry name" value="JAMM/MPN+_dom"/>
</dbReference>
<dbReference type="PROSITE" id="PS50249">
    <property type="entry name" value="MPN"/>
    <property type="match status" value="1"/>
</dbReference>
<dbReference type="Gene3D" id="3.40.140.10">
    <property type="entry name" value="Cytidine Deaminase, domain 2"/>
    <property type="match status" value="1"/>
</dbReference>
<dbReference type="PANTHER" id="PTHR10540:SF7">
    <property type="entry name" value="26S PROTEASOME NON-ATPASE REGULATORY SUBUNIT 7"/>
    <property type="match status" value="1"/>
</dbReference>
<dbReference type="CDD" id="cd08062">
    <property type="entry name" value="MPN_RPN7_8"/>
    <property type="match status" value="1"/>
</dbReference>
<feature type="region of interest" description="Disordered" evidence="3">
    <location>
        <begin position="295"/>
        <end position="332"/>
    </location>
</feature>
<feature type="compositionally biased region" description="Basic and acidic residues" evidence="3">
    <location>
        <begin position="310"/>
        <end position="332"/>
    </location>
</feature>
<keyword evidence="6" id="KW-1185">Reference proteome</keyword>
<dbReference type="Proteomes" id="UP000001568">
    <property type="component" value="Chromosome 6"/>
</dbReference>
<dbReference type="Gramene" id="ABO96840">
    <property type="protein sequence ID" value="ABO96840"/>
    <property type="gene ID" value="OSTLU_41064"/>
</dbReference>
<evidence type="ECO:0000256" key="1">
    <source>
        <dbReference type="ARBA" id="ARBA00008568"/>
    </source>
</evidence>
<dbReference type="eggNOG" id="KOG1556">
    <property type="taxonomic scope" value="Eukaryota"/>
</dbReference>
<feature type="domain" description="MPN" evidence="4">
    <location>
        <begin position="25"/>
        <end position="157"/>
    </location>
</feature>
<accession>A4RZB8</accession>